<feature type="region of interest" description="Disordered" evidence="7">
    <location>
        <begin position="495"/>
        <end position="528"/>
    </location>
</feature>
<evidence type="ECO:0000259" key="8">
    <source>
        <dbReference type="Pfam" id="PF00361"/>
    </source>
</evidence>
<keyword evidence="9" id="KW-0560">Oxidoreductase</keyword>
<gene>
    <name evidence="5" type="primary">nuoN</name>
    <name evidence="9" type="ORF">AVDCRST_MAG63-1152</name>
</gene>
<keyword evidence="5" id="KW-1278">Translocase</keyword>
<evidence type="ECO:0000256" key="1">
    <source>
        <dbReference type="ARBA" id="ARBA00004127"/>
    </source>
</evidence>
<feature type="transmembrane region" description="Helical" evidence="5">
    <location>
        <begin position="76"/>
        <end position="93"/>
    </location>
</feature>
<keyword evidence="3 5" id="KW-1133">Transmembrane helix</keyword>
<evidence type="ECO:0000256" key="2">
    <source>
        <dbReference type="ARBA" id="ARBA00022692"/>
    </source>
</evidence>
<proteinExistence type="inferred from homology"/>
<feature type="transmembrane region" description="Helical" evidence="5">
    <location>
        <begin position="105"/>
        <end position="124"/>
    </location>
</feature>
<keyword evidence="5" id="KW-0874">Quinone</keyword>
<feature type="transmembrane region" description="Helical" evidence="5">
    <location>
        <begin position="260"/>
        <end position="281"/>
    </location>
</feature>
<dbReference type="GO" id="GO:0012505">
    <property type="term" value="C:endomembrane system"/>
    <property type="evidence" value="ECO:0007669"/>
    <property type="project" value="UniProtKB-SubCell"/>
</dbReference>
<feature type="transmembrane region" description="Helical" evidence="5">
    <location>
        <begin position="349"/>
        <end position="368"/>
    </location>
</feature>
<dbReference type="EC" id="7.1.1.-" evidence="5"/>
<comment type="similarity">
    <text evidence="5">Belongs to the complex I subunit 2 family.</text>
</comment>
<protein>
    <recommendedName>
        <fullName evidence="5">NADH-quinone oxidoreductase subunit N</fullName>
        <ecNumber evidence="5">7.1.1.-</ecNumber>
    </recommendedName>
    <alternativeName>
        <fullName evidence="5">NADH dehydrogenase I subunit N</fullName>
    </alternativeName>
    <alternativeName>
        <fullName evidence="5">NDH-1 subunit N</fullName>
    </alternativeName>
</protein>
<evidence type="ECO:0000313" key="9">
    <source>
        <dbReference type="EMBL" id="CAA9235134.1"/>
    </source>
</evidence>
<dbReference type="GO" id="GO:0050136">
    <property type="term" value="F:NADH dehydrogenase (quinone) (non-electrogenic) activity"/>
    <property type="evidence" value="ECO:0007669"/>
    <property type="project" value="UniProtKB-UniRule"/>
</dbReference>
<feature type="transmembrane region" description="Helical" evidence="5">
    <location>
        <begin position="468"/>
        <end position="487"/>
    </location>
</feature>
<feature type="domain" description="NADH:quinone oxidoreductase/Mrp antiporter transmembrane" evidence="8">
    <location>
        <begin position="124"/>
        <end position="439"/>
    </location>
</feature>
<evidence type="ECO:0000256" key="6">
    <source>
        <dbReference type="RuleBase" id="RU000320"/>
    </source>
</evidence>
<evidence type="ECO:0000256" key="5">
    <source>
        <dbReference type="HAMAP-Rule" id="MF_00445"/>
    </source>
</evidence>
<comment type="subunit">
    <text evidence="5">NDH-1 is composed of 14 different subunits. Subunits NuoA, H, J, K, L, M, N constitute the membrane sector of the complex.</text>
</comment>
<dbReference type="InterPro" id="IPR010096">
    <property type="entry name" value="NADH-Q_OxRdtase_suN/2"/>
</dbReference>
<keyword evidence="5" id="KW-0520">NAD</keyword>
<dbReference type="InterPro" id="IPR001750">
    <property type="entry name" value="ND/Mrp_TM"/>
</dbReference>
<keyword evidence="5" id="KW-0813">Transport</keyword>
<dbReference type="PANTHER" id="PTHR22773">
    <property type="entry name" value="NADH DEHYDROGENASE"/>
    <property type="match status" value="1"/>
</dbReference>
<sequence>MNQIFESLIAVGPPMILILFGMVVLIGEVSTKNKHLLNFASMVGCALAAASAVYLLGDADPQQAFGGGMISDRFGNLFNIVLCVIAALSILMSDRYLEEKDLNHGEFYALILFSTSGAMLMAMSNDLVNVFLGLEVLSIALYILAGFARREIRSEESAVKYFLLGSFASGFFLYGTALIYGAVGIVRNSPVGNALPAYSFTNFDVIAVALDVSRSTGTPLALSPLFIVGVALVIVGLGFKAALVPFHSYAPDVYEGAPTPVTAFMSAGAKVGAFAAFIRVFEVLIPAQDTFEAVLWVLAALTMIVGNVLAIRQTNIKRMLAYSSVAHAGYILVGVLANNDLGRGAVLYYLFAYTFMNLGAFALIIWLGRENREYLEISDYAGLAKRHPFAAAVMTVFMLSLAGIPPTAGFFGKLYLFLGAVQANQVGIAVLGLLASVIGVYYYLNLIVQMYFREPEQEFEHVTTRGGARLAAVIAAAGSLVLGFISVGPFRPDPNVRTEARRAPAPPTGAPPTGAPAPPAPATDVSQR</sequence>
<evidence type="ECO:0000256" key="7">
    <source>
        <dbReference type="SAM" id="MobiDB-lite"/>
    </source>
</evidence>
<reference evidence="9" key="1">
    <citation type="submission" date="2020-02" db="EMBL/GenBank/DDBJ databases">
        <authorList>
            <person name="Meier V. D."/>
        </authorList>
    </citation>
    <scope>NUCLEOTIDE SEQUENCE</scope>
    <source>
        <strain evidence="9">AVDCRST_MAG63</strain>
    </source>
</reference>
<dbReference type="GO" id="GO:0048038">
    <property type="term" value="F:quinone binding"/>
    <property type="evidence" value="ECO:0007669"/>
    <property type="project" value="UniProtKB-KW"/>
</dbReference>
<dbReference type="GO" id="GO:0042773">
    <property type="term" value="P:ATP synthesis coupled electron transport"/>
    <property type="evidence" value="ECO:0007669"/>
    <property type="project" value="InterPro"/>
</dbReference>
<keyword evidence="5 9" id="KW-0830">Ubiquinone</keyword>
<keyword evidence="2 5" id="KW-0812">Transmembrane</keyword>
<accession>A0A6J4HWX3</accession>
<feature type="transmembrane region" description="Helical" evidence="5">
    <location>
        <begin position="36"/>
        <end position="56"/>
    </location>
</feature>
<comment type="catalytic activity">
    <reaction evidence="5">
        <text>a quinone + NADH + 5 H(+)(in) = a quinol + NAD(+) + 4 H(+)(out)</text>
        <dbReference type="Rhea" id="RHEA:57888"/>
        <dbReference type="ChEBI" id="CHEBI:15378"/>
        <dbReference type="ChEBI" id="CHEBI:24646"/>
        <dbReference type="ChEBI" id="CHEBI:57540"/>
        <dbReference type="ChEBI" id="CHEBI:57945"/>
        <dbReference type="ChEBI" id="CHEBI:132124"/>
    </reaction>
</comment>
<dbReference type="HAMAP" id="MF_00445">
    <property type="entry name" value="NDH1_NuoN_1"/>
    <property type="match status" value="1"/>
</dbReference>
<feature type="transmembrane region" description="Helical" evidence="5">
    <location>
        <begin position="428"/>
        <end position="448"/>
    </location>
</feature>
<dbReference type="GO" id="GO:0008137">
    <property type="term" value="F:NADH dehydrogenase (ubiquinone) activity"/>
    <property type="evidence" value="ECO:0007669"/>
    <property type="project" value="InterPro"/>
</dbReference>
<feature type="compositionally biased region" description="Pro residues" evidence="7">
    <location>
        <begin position="504"/>
        <end position="521"/>
    </location>
</feature>
<evidence type="ECO:0000256" key="3">
    <source>
        <dbReference type="ARBA" id="ARBA00022989"/>
    </source>
</evidence>
<comment type="subcellular location">
    <subcellularLocation>
        <location evidence="5">Cell membrane</location>
        <topology evidence="5">Multi-pass membrane protein</topology>
    </subcellularLocation>
    <subcellularLocation>
        <location evidence="1">Endomembrane system</location>
        <topology evidence="1">Multi-pass membrane protein</topology>
    </subcellularLocation>
    <subcellularLocation>
        <location evidence="6">Membrane</location>
        <topology evidence="6">Multi-pass membrane protein</topology>
    </subcellularLocation>
</comment>
<feature type="transmembrane region" description="Helical" evidence="5">
    <location>
        <begin position="389"/>
        <end position="408"/>
    </location>
</feature>
<dbReference type="GO" id="GO:0005886">
    <property type="term" value="C:plasma membrane"/>
    <property type="evidence" value="ECO:0007669"/>
    <property type="project" value="UniProtKB-SubCell"/>
</dbReference>
<feature type="transmembrane region" description="Helical" evidence="5">
    <location>
        <begin position="319"/>
        <end position="337"/>
    </location>
</feature>
<keyword evidence="5" id="KW-1003">Cell membrane</keyword>
<evidence type="ECO:0000256" key="4">
    <source>
        <dbReference type="ARBA" id="ARBA00023136"/>
    </source>
</evidence>
<dbReference type="Pfam" id="PF00361">
    <property type="entry name" value="Proton_antipo_M"/>
    <property type="match status" value="1"/>
</dbReference>
<keyword evidence="4 5" id="KW-0472">Membrane</keyword>
<comment type="function">
    <text evidence="5">NDH-1 shuttles electrons from NADH, via FMN and iron-sulfur (Fe-S) centers, to quinones in the respiratory chain. The immediate electron acceptor for the enzyme in this species is believed to be ubiquinone. Couples the redox reaction to proton translocation (for every two electrons transferred, four hydrogen ions are translocated across the cytoplasmic membrane), and thus conserves the redox energy in a proton gradient.</text>
</comment>
<feature type="transmembrane region" description="Helical" evidence="5">
    <location>
        <begin position="293"/>
        <end position="312"/>
    </location>
</feature>
<feature type="transmembrane region" description="Helical" evidence="5">
    <location>
        <begin position="12"/>
        <end position="29"/>
    </location>
</feature>
<organism evidence="9">
    <name type="scientific">uncultured Armatimonadetes bacterium</name>
    <dbReference type="NCBI Taxonomy" id="157466"/>
    <lineage>
        <taxon>Bacteria</taxon>
        <taxon>Bacillati</taxon>
        <taxon>Armatimonadota</taxon>
        <taxon>environmental samples</taxon>
    </lineage>
</organism>
<feature type="transmembrane region" description="Helical" evidence="5">
    <location>
        <begin position="130"/>
        <end position="149"/>
    </location>
</feature>
<feature type="transmembrane region" description="Helical" evidence="5">
    <location>
        <begin position="161"/>
        <end position="183"/>
    </location>
</feature>
<name>A0A6J4HWX3_9BACT</name>
<dbReference type="AlphaFoldDB" id="A0A6J4HWX3"/>
<dbReference type="NCBIfam" id="TIGR01770">
    <property type="entry name" value="NDH_I_N"/>
    <property type="match status" value="1"/>
</dbReference>
<dbReference type="EMBL" id="CADCTO010000154">
    <property type="protein sequence ID" value="CAA9235134.1"/>
    <property type="molecule type" value="Genomic_DNA"/>
</dbReference>
<feature type="transmembrane region" description="Helical" evidence="5">
    <location>
        <begin position="220"/>
        <end position="239"/>
    </location>
</feature>